<keyword evidence="6" id="KW-0539">Nucleus</keyword>
<evidence type="ECO:0000313" key="10">
    <source>
        <dbReference type="Proteomes" id="UP000761534"/>
    </source>
</evidence>
<evidence type="ECO:0000256" key="4">
    <source>
        <dbReference type="ARBA" id="ARBA00022728"/>
    </source>
</evidence>
<keyword evidence="4" id="KW-0747">Spliceosome</keyword>
<dbReference type="GO" id="GO:0005684">
    <property type="term" value="C:U2-type spliceosomal complex"/>
    <property type="evidence" value="ECO:0007669"/>
    <property type="project" value="UniProtKB-ARBA"/>
</dbReference>
<name>A0A642V7B5_9ASCO</name>
<dbReference type="Proteomes" id="UP000761534">
    <property type="component" value="Unassembled WGS sequence"/>
</dbReference>
<accession>A0A642V7B5</accession>
<dbReference type="FunFam" id="1.10.287.660:FF:000001">
    <property type="entry name" value="pre-mRNA-splicing factor ISY1 homolog"/>
    <property type="match status" value="1"/>
</dbReference>
<evidence type="ECO:0000256" key="6">
    <source>
        <dbReference type="ARBA" id="ARBA00023242"/>
    </source>
</evidence>
<organism evidence="9 10">
    <name type="scientific">Trichomonascus ciferrii</name>
    <dbReference type="NCBI Taxonomy" id="44093"/>
    <lineage>
        <taxon>Eukaryota</taxon>
        <taxon>Fungi</taxon>
        <taxon>Dikarya</taxon>
        <taxon>Ascomycota</taxon>
        <taxon>Saccharomycotina</taxon>
        <taxon>Dipodascomycetes</taxon>
        <taxon>Dipodascales</taxon>
        <taxon>Trichomonascaceae</taxon>
        <taxon>Trichomonascus</taxon>
        <taxon>Trichomonascus ciferrii complex</taxon>
    </lineage>
</organism>
<gene>
    <name evidence="9" type="ORF">TRICI_001897</name>
</gene>
<dbReference type="InterPro" id="IPR029012">
    <property type="entry name" value="Helix_hairpin_bin_sf"/>
</dbReference>
<proteinExistence type="inferred from homology"/>
<keyword evidence="10" id="KW-1185">Reference proteome</keyword>
<evidence type="ECO:0000256" key="5">
    <source>
        <dbReference type="ARBA" id="ARBA00023187"/>
    </source>
</evidence>
<comment type="subcellular location">
    <subcellularLocation>
        <location evidence="1">Nucleus</location>
    </subcellularLocation>
</comment>
<feature type="coiled-coil region" evidence="8">
    <location>
        <begin position="141"/>
        <end position="168"/>
    </location>
</feature>
<evidence type="ECO:0000256" key="3">
    <source>
        <dbReference type="ARBA" id="ARBA00019194"/>
    </source>
</evidence>
<keyword evidence="4" id="KW-0507">mRNA processing</keyword>
<dbReference type="VEuPathDB" id="FungiDB:TRICI_001897"/>
<dbReference type="Gene3D" id="1.10.287.660">
    <property type="entry name" value="Helix hairpin bin"/>
    <property type="match status" value="1"/>
</dbReference>
<evidence type="ECO:0000256" key="8">
    <source>
        <dbReference type="SAM" id="Coils"/>
    </source>
</evidence>
<evidence type="ECO:0000256" key="2">
    <source>
        <dbReference type="ARBA" id="ARBA00007002"/>
    </source>
</evidence>
<protein>
    <recommendedName>
        <fullName evidence="3">Pre-mRNA-splicing factor ISY1</fullName>
    </recommendedName>
    <alternativeName>
        <fullName evidence="7">Pre-mRNA-splicing factor isy1</fullName>
    </alternativeName>
</protein>
<dbReference type="GO" id="GO:0000974">
    <property type="term" value="C:Prp19 complex"/>
    <property type="evidence" value="ECO:0007669"/>
    <property type="project" value="UniProtKB-ARBA"/>
</dbReference>
<reference evidence="9" key="1">
    <citation type="journal article" date="2019" name="G3 (Bethesda)">
        <title>Genome Assemblies of Two Rare Opportunistic Yeast Pathogens: Diutina rugosa (syn. Candida rugosa) and Trichomonascus ciferrii (syn. Candida ciferrii).</title>
        <authorList>
            <person name="Mixao V."/>
            <person name="Saus E."/>
            <person name="Hansen A.P."/>
            <person name="Lass-Florl C."/>
            <person name="Gabaldon T."/>
        </authorList>
    </citation>
    <scope>NUCLEOTIDE SEQUENCE</scope>
    <source>
        <strain evidence="9">CBS 4856</strain>
    </source>
</reference>
<evidence type="ECO:0000313" key="9">
    <source>
        <dbReference type="EMBL" id="KAA8915980.1"/>
    </source>
</evidence>
<dbReference type="InterPro" id="IPR009360">
    <property type="entry name" value="Isy1"/>
</dbReference>
<sequence length="241" mass="28198">MARNAEKAQSMLFRFQEQQAADMGIIDAGRTHRPRNVSSVTSVSQCEKWRSQVVKEISRKVAKLQDPALNDYQLRDLNDEVNKLMKEKFAWEAHLKELGGPNYLRVKTAADREAMMYNGQALPHSKGYKYFGRARELPGVKELFEVQAKQAQKQKEREQERIRRNEVLNMDLDASYYGFGTESDELLKQEQEFERVPPQISQQDARAPFVELKDLVVPSQEEIEKYLVERRKQQLEQQYLD</sequence>
<evidence type="ECO:0000256" key="1">
    <source>
        <dbReference type="ARBA" id="ARBA00004123"/>
    </source>
</evidence>
<keyword evidence="5" id="KW-0508">mRNA splicing</keyword>
<dbReference type="Pfam" id="PF06246">
    <property type="entry name" value="Isy1"/>
    <property type="match status" value="1"/>
</dbReference>
<dbReference type="OrthoDB" id="1739576at2759"/>
<dbReference type="InterPro" id="IPR037200">
    <property type="entry name" value="Isy1_sf"/>
</dbReference>
<dbReference type="AlphaFoldDB" id="A0A642V7B5"/>
<dbReference type="PANTHER" id="PTHR13021">
    <property type="entry name" value="PRE-MRNA-SPLICING FACTOR ISY1"/>
    <property type="match status" value="1"/>
</dbReference>
<keyword evidence="8" id="KW-0175">Coiled coil</keyword>
<comment type="caution">
    <text evidence="9">The sequence shown here is derived from an EMBL/GenBank/DDBJ whole genome shotgun (WGS) entry which is preliminary data.</text>
</comment>
<comment type="similarity">
    <text evidence="2">Belongs to the ISY1 family.</text>
</comment>
<dbReference type="SUPFAM" id="SSF140102">
    <property type="entry name" value="ISY1 domain-like"/>
    <property type="match status" value="1"/>
</dbReference>
<dbReference type="GO" id="GO:0071014">
    <property type="term" value="C:post-mRNA release spliceosomal complex"/>
    <property type="evidence" value="ECO:0007669"/>
    <property type="project" value="UniProtKB-ARBA"/>
</dbReference>
<dbReference type="EMBL" id="SWFS01000129">
    <property type="protein sequence ID" value="KAA8915980.1"/>
    <property type="molecule type" value="Genomic_DNA"/>
</dbReference>
<dbReference type="GO" id="GO:0000350">
    <property type="term" value="P:generation of catalytic spliceosome for second transesterification step"/>
    <property type="evidence" value="ECO:0007669"/>
    <property type="project" value="InterPro"/>
</dbReference>
<evidence type="ECO:0000256" key="7">
    <source>
        <dbReference type="ARBA" id="ARBA00073166"/>
    </source>
</evidence>